<dbReference type="EMBL" id="JAKLJA010000056">
    <property type="protein sequence ID" value="MCG5078314.1"/>
    <property type="molecule type" value="Genomic_DNA"/>
</dbReference>
<dbReference type="NCBIfam" id="NF009386">
    <property type="entry name" value="PRK12745.1"/>
    <property type="match status" value="1"/>
</dbReference>
<evidence type="ECO:0000256" key="1">
    <source>
        <dbReference type="ARBA" id="ARBA00006484"/>
    </source>
</evidence>
<dbReference type="InterPro" id="IPR002347">
    <property type="entry name" value="SDR_fam"/>
</dbReference>
<name>A0A9X1UMS1_9BURK</name>
<evidence type="ECO:0000313" key="4">
    <source>
        <dbReference type="Proteomes" id="UP001139308"/>
    </source>
</evidence>
<dbReference type="AlphaFoldDB" id="A0A9X1UMS1"/>
<keyword evidence="2" id="KW-0560">Oxidoreductase</keyword>
<dbReference type="PANTHER" id="PTHR43639">
    <property type="entry name" value="OXIDOREDUCTASE, SHORT-CHAIN DEHYDROGENASE/REDUCTASE FAMILY (AFU_ORTHOLOGUE AFUA_5G02870)"/>
    <property type="match status" value="1"/>
</dbReference>
<dbReference type="Proteomes" id="UP001139308">
    <property type="component" value="Unassembled WGS sequence"/>
</dbReference>
<proteinExistence type="inferred from homology"/>
<reference evidence="3" key="1">
    <citation type="submission" date="2022-01" db="EMBL/GenBank/DDBJ databases">
        <title>Genome sequence and assembly of Parabukholderia sp. RG36.</title>
        <authorList>
            <person name="Chhetri G."/>
        </authorList>
    </citation>
    <scope>NUCLEOTIDE SEQUENCE</scope>
    <source>
        <strain evidence="3">RG36</strain>
    </source>
</reference>
<protein>
    <submittedName>
        <fullName evidence="3">3-ketoacyl-ACP reductase</fullName>
    </submittedName>
</protein>
<sequence>MMGTAAATDVATSARPVALVTGARRGIGRAIACELARRGYDVAFTDLEDDEYTNVTARSIEAHGARVLFVRSNLGDVASHAGLVERVVEWGGSVDCLVNNAGIGSPVRGDLLNVALGGFDEVLGVNLKGTFFLTQAVARHMIAASSAHPRSIVTVSSVSATMASPERAEYCLSKSALPMLTKLFALRLAQAGIGVFEVRPGIIRTPMTAGVAQKYEARFAKGLVPMQRWGETDDVAQAVAQLAGGALQFATGSVLHVDGGLSIAAF</sequence>
<keyword evidence="4" id="KW-1185">Reference proteome</keyword>
<organism evidence="3 4">
    <name type="scientific">Paraburkholderia tagetis</name>
    <dbReference type="NCBI Taxonomy" id="2913261"/>
    <lineage>
        <taxon>Bacteria</taxon>
        <taxon>Pseudomonadati</taxon>
        <taxon>Pseudomonadota</taxon>
        <taxon>Betaproteobacteria</taxon>
        <taxon>Burkholderiales</taxon>
        <taxon>Burkholderiaceae</taxon>
        <taxon>Paraburkholderia</taxon>
    </lineage>
</organism>
<comment type="similarity">
    <text evidence="1">Belongs to the short-chain dehydrogenases/reductases (SDR) family.</text>
</comment>
<dbReference type="SUPFAM" id="SSF51735">
    <property type="entry name" value="NAD(P)-binding Rossmann-fold domains"/>
    <property type="match status" value="1"/>
</dbReference>
<comment type="caution">
    <text evidence="3">The sequence shown here is derived from an EMBL/GenBank/DDBJ whole genome shotgun (WGS) entry which is preliminary data.</text>
</comment>
<dbReference type="PRINTS" id="PR00080">
    <property type="entry name" value="SDRFAMILY"/>
</dbReference>
<dbReference type="InterPro" id="IPR036291">
    <property type="entry name" value="NAD(P)-bd_dom_sf"/>
</dbReference>
<dbReference type="Pfam" id="PF13561">
    <property type="entry name" value="adh_short_C2"/>
    <property type="match status" value="1"/>
</dbReference>
<dbReference type="Gene3D" id="3.40.50.720">
    <property type="entry name" value="NAD(P)-binding Rossmann-like Domain"/>
    <property type="match status" value="1"/>
</dbReference>
<dbReference type="FunFam" id="3.40.50.720:FF:000084">
    <property type="entry name" value="Short-chain dehydrogenase reductase"/>
    <property type="match status" value="1"/>
</dbReference>
<dbReference type="PANTHER" id="PTHR43639:SF1">
    <property type="entry name" value="SHORT-CHAIN DEHYDROGENASE_REDUCTASE FAMILY PROTEIN"/>
    <property type="match status" value="1"/>
</dbReference>
<accession>A0A9X1UMS1</accession>
<gene>
    <name evidence="3" type="ORF">L5014_34140</name>
</gene>
<evidence type="ECO:0000256" key="2">
    <source>
        <dbReference type="ARBA" id="ARBA00023002"/>
    </source>
</evidence>
<dbReference type="GO" id="GO:0016491">
    <property type="term" value="F:oxidoreductase activity"/>
    <property type="evidence" value="ECO:0007669"/>
    <property type="project" value="UniProtKB-KW"/>
</dbReference>
<evidence type="ECO:0000313" key="3">
    <source>
        <dbReference type="EMBL" id="MCG5078314.1"/>
    </source>
</evidence>
<dbReference type="PRINTS" id="PR00081">
    <property type="entry name" value="GDHRDH"/>
</dbReference>